<proteinExistence type="predicted"/>
<name>A0A4R5KJC6_9MICC</name>
<comment type="caution">
    <text evidence="1">The sequence shown here is derived from an EMBL/GenBank/DDBJ whole genome shotgun (WGS) entry which is preliminary data.</text>
</comment>
<protein>
    <submittedName>
        <fullName evidence="1">Uncharacterized protein</fullName>
    </submittedName>
</protein>
<reference evidence="1 2" key="1">
    <citation type="submission" date="2019-03" db="EMBL/GenBank/DDBJ databases">
        <title>Whole genome sequence of Arthrobacter sp JH1-1.</title>
        <authorList>
            <person name="Trinh H.N."/>
        </authorList>
    </citation>
    <scope>NUCLEOTIDE SEQUENCE [LARGE SCALE GENOMIC DNA]</scope>
    <source>
        <strain evidence="1 2">JH1-1</strain>
    </source>
</reference>
<organism evidence="1 2">
    <name type="scientific">Arthrobacter terricola</name>
    <dbReference type="NCBI Taxonomy" id="2547396"/>
    <lineage>
        <taxon>Bacteria</taxon>
        <taxon>Bacillati</taxon>
        <taxon>Actinomycetota</taxon>
        <taxon>Actinomycetes</taxon>
        <taxon>Micrococcales</taxon>
        <taxon>Micrococcaceae</taxon>
        <taxon>Arthrobacter</taxon>
    </lineage>
</organism>
<accession>A0A4R5KJC6</accession>
<gene>
    <name evidence="1" type="ORF">E1809_11420</name>
</gene>
<dbReference type="RefSeq" id="WP_133204360.1">
    <property type="nucleotide sequence ID" value="NZ_SMRU01000012.1"/>
</dbReference>
<dbReference type="EMBL" id="SMRU01000012">
    <property type="protein sequence ID" value="TDF95629.1"/>
    <property type="molecule type" value="Genomic_DNA"/>
</dbReference>
<evidence type="ECO:0000313" key="2">
    <source>
        <dbReference type="Proteomes" id="UP000295511"/>
    </source>
</evidence>
<keyword evidence="2" id="KW-1185">Reference proteome</keyword>
<evidence type="ECO:0000313" key="1">
    <source>
        <dbReference type="EMBL" id="TDF95629.1"/>
    </source>
</evidence>
<sequence length="105" mass="11368">MAWLSKKISDLTGTEGRAEDFLELTVRSAPGLKEPKKLDVLPEEIKTLKGAGELVILEIGTNGDRKQLIVTLAEWKKLSPKIDEIVAAAPGLKGRRPGQRPNLGG</sequence>
<dbReference type="OrthoDB" id="5122634at2"/>
<dbReference type="Proteomes" id="UP000295511">
    <property type="component" value="Unassembled WGS sequence"/>
</dbReference>
<dbReference type="AlphaFoldDB" id="A0A4R5KJC6"/>